<protein>
    <submittedName>
        <fullName evidence="2">Uncharacterized protein</fullName>
    </submittedName>
</protein>
<accession>A0ABT4YVQ5</accession>
<evidence type="ECO:0000313" key="3">
    <source>
        <dbReference type="Proteomes" id="UP001210678"/>
    </source>
</evidence>
<gene>
    <name evidence="2" type="ORF">PGX00_19185</name>
</gene>
<proteinExistence type="predicted"/>
<sequence>MKARTKAITITALLIPFASFAGEADVVNVKINKTGIQTYSFDVTVLHADSGWEHYANKWDIIDNNGNILGTRVLYHPHENEQPFTRSLAGVHIPQEVRSVTVRAHDLVHQYGGKTFEVRVPE</sequence>
<feature type="signal peptide" evidence="1">
    <location>
        <begin position="1"/>
        <end position="21"/>
    </location>
</feature>
<reference evidence="2 3" key="1">
    <citation type="submission" date="2023-01" db="EMBL/GenBank/DDBJ databases">
        <title>Vibrio sp. KJ40-1 sp.nov, isolated from marine algae.</title>
        <authorList>
            <person name="Butt M."/>
            <person name="Kim J.M.J."/>
            <person name="Jeon C.O.C."/>
        </authorList>
    </citation>
    <scope>NUCLEOTIDE SEQUENCE [LARGE SCALE GENOMIC DNA]</scope>
    <source>
        <strain evidence="2 3">KJ40-1</strain>
    </source>
</reference>
<dbReference type="Proteomes" id="UP001210678">
    <property type="component" value="Unassembled WGS sequence"/>
</dbReference>
<comment type="caution">
    <text evidence="2">The sequence shown here is derived from an EMBL/GenBank/DDBJ whole genome shotgun (WGS) entry which is preliminary data.</text>
</comment>
<feature type="chain" id="PRO_5046980296" evidence="1">
    <location>
        <begin position="22"/>
        <end position="122"/>
    </location>
</feature>
<dbReference type="EMBL" id="JAQLOI010000003">
    <property type="protein sequence ID" value="MDB1125666.1"/>
    <property type="molecule type" value="Genomic_DNA"/>
</dbReference>
<keyword evidence="1" id="KW-0732">Signal</keyword>
<name>A0ABT4YVQ5_9VIBR</name>
<keyword evidence="3" id="KW-1185">Reference proteome</keyword>
<evidence type="ECO:0000313" key="2">
    <source>
        <dbReference type="EMBL" id="MDB1125666.1"/>
    </source>
</evidence>
<evidence type="ECO:0000256" key="1">
    <source>
        <dbReference type="SAM" id="SignalP"/>
    </source>
</evidence>
<organism evidence="2 3">
    <name type="scientific">Vibrio algarum</name>
    <dbReference type="NCBI Taxonomy" id="3020714"/>
    <lineage>
        <taxon>Bacteria</taxon>
        <taxon>Pseudomonadati</taxon>
        <taxon>Pseudomonadota</taxon>
        <taxon>Gammaproteobacteria</taxon>
        <taxon>Vibrionales</taxon>
        <taxon>Vibrionaceae</taxon>
        <taxon>Vibrio</taxon>
    </lineage>
</organism>
<dbReference type="RefSeq" id="WP_272139572.1">
    <property type="nucleotide sequence ID" value="NZ_JAQLOI010000003.1"/>
</dbReference>